<feature type="transmembrane region" description="Helical" evidence="1">
    <location>
        <begin position="9"/>
        <end position="26"/>
    </location>
</feature>
<organism evidence="2">
    <name type="scientific">uncultured marine thaumarchaeote KM3_33_B12</name>
    <dbReference type="NCBI Taxonomy" id="1456125"/>
    <lineage>
        <taxon>Archaea</taxon>
        <taxon>Nitrososphaerota</taxon>
        <taxon>environmental samples</taxon>
    </lineage>
</organism>
<evidence type="ECO:0000256" key="1">
    <source>
        <dbReference type="SAM" id="Phobius"/>
    </source>
</evidence>
<dbReference type="EMBL" id="KF900843">
    <property type="protein sequence ID" value="AIF08856.1"/>
    <property type="molecule type" value="Genomic_DNA"/>
</dbReference>
<protein>
    <submittedName>
        <fullName evidence="2">Uncharacterized protein</fullName>
    </submittedName>
</protein>
<keyword evidence="1" id="KW-0472">Membrane</keyword>
<name>A0A075GY57_9ARCH</name>
<keyword evidence="1" id="KW-0812">Transmembrane</keyword>
<proteinExistence type="predicted"/>
<keyword evidence="1" id="KW-1133">Transmembrane helix</keyword>
<evidence type="ECO:0000313" key="2">
    <source>
        <dbReference type="EMBL" id="AIF08856.1"/>
    </source>
</evidence>
<reference evidence="2" key="1">
    <citation type="journal article" date="2014" name="Genome Biol. Evol.">
        <title>Pangenome evidence for extensive interdomain horizontal transfer affecting lineage core and shell genes in uncultured planktonic thaumarchaeota and euryarchaeota.</title>
        <authorList>
            <person name="Deschamps P."/>
            <person name="Zivanovic Y."/>
            <person name="Moreira D."/>
            <person name="Rodriguez-Valera F."/>
            <person name="Lopez-Garcia P."/>
        </authorList>
    </citation>
    <scope>NUCLEOTIDE SEQUENCE</scope>
</reference>
<dbReference type="AlphaFoldDB" id="A0A075GY57"/>
<accession>A0A075GY57</accession>
<sequence length="93" mass="10828">MNKLRRNQIIVGIVSIVIIVGVLVNMEIDEQNRLDKIGECRAIISEHLDNPCVDNDQCEKRQEAEEQKCFNEFDELTHNEKKYDNMKIVARSP</sequence>